<organism evidence="2 3">
    <name type="scientific">Alectoria fallacina</name>
    <dbReference type="NCBI Taxonomy" id="1903189"/>
    <lineage>
        <taxon>Eukaryota</taxon>
        <taxon>Fungi</taxon>
        <taxon>Dikarya</taxon>
        <taxon>Ascomycota</taxon>
        <taxon>Pezizomycotina</taxon>
        <taxon>Lecanoromycetes</taxon>
        <taxon>OSLEUM clade</taxon>
        <taxon>Lecanoromycetidae</taxon>
        <taxon>Lecanorales</taxon>
        <taxon>Lecanorineae</taxon>
        <taxon>Parmeliaceae</taxon>
        <taxon>Alectoria</taxon>
    </lineage>
</organism>
<feature type="region of interest" description="Disordered" evidence="1">
    <location>
        <begin position="54"/>
        <end position="73"/>
    </location>
</feature>
<evidence type="ECO:0000313" key="2">
    <source>
        <dbReference type="EMBL" id="CAF9914135.1"/>
    </source>
</evidence>
<gene>
    <name evidence="2" type="ORF">ALECFALPRED_009400</name>
</gene>
<feature type="region of interest" description="Disordered" evidence="1">
    <location>
        <begin position="104"/>
        <end position="131"/>
    </location>
</feature>
<comment type="caution">
    <text evidence="2">The sequence shown here is derived from an EMBL/GenBank/DDBJ whole genome shotgun (WGS) entry which is preliminary data.</text>
</comment>
<dbReference type="AlphaFoldDB" id="A0A8H3IFP3"/>
<feature type="compositionally biased region" description="Acidic residues" evidence="1">
    <location>
        <begin position="439"/>
        <end position="455"/>
    </location>
</feature>
<evidence type="ECO:0000256" key="1">
    <source>
        <dbReference type="SAM" id="MobiDB-lite"/>
    </source>
</evidence>
<evidence type="ECO:0000313" key="3">
    <source>
        <dbReference type="Proteomes" id="UP000664203"/>
    </source>
</evidence>
<feature type="region of interest" description="Disordered" evidence="1">
    <location>
        <begin position="431"/>
        <end position="473"/>
    </location>
</feature>
<accession>A0A8H3IFP3</accession>
<feature type="region of interest" description="Disordered" evidence="1">
    <location>
        <begin position="1"/>
        <end position="27"/>
    </location>
</feature>
<protein>
    <submittedName>
        <fullName evidence="2">Uncharacterized protein</fullName>
    </submittedName>
</protein>
<feature type="compositionally biased region" description="Basic residues" evidence="1">
    <location>
        <begin position="462"/>
        <end position="473"/>
    </location>
</feature>
<keyword evidence="3" id="KW-1185">Reference proteome</keyword>
<dbReference type="Proteomes" id="UP000664203">
    <property type="component" value="Unassembled WGS sequence"/>
</dbReference>
<dbReference type="EMBL" id="CAJPDR010000070">
    <property type="protein sequence ID" value="CAF9914135.1"/>
    <property type="molecule type" value="Genomic_DNA"/>
</dbReference>
<reference evidence="2" key="1">
    <citation type="submission" date="2021-03" db="EMBL/GenBank/DDBJ databases">
        <authorList>
            <person name="Tagirdzhanova G."/>
        </authorList>
    </citation>
    <scope>NUCLEOTIDE SEQUENCE</scope>
</reference>
<name>A0A8H3IFP3_9LECA</name>
<proteinExistence type="predicted"/>
<dbReference type="OrthoDB" id="4966at2759"/>
<sequence>MACPLSAILNPVDGSAQTNPLPATGDDDEVDATISEASTEINYERMPDEEVLGFNTPTKHRPSPPNTAPGTEKFAKRGIIPPVILSPIQGSLYDRRVTTSPTLAPVLPIPPPRNPLHHLADDPPPPSHETNPRRRFSIFNALLNYPELTLEFSKQLEIEDLISLYAISKEFHFLVNGRFTAMILGQAKGKASESSKTFIFRCYKSLCMRDPARRLNESKPDELRFIPSFRWLRMILFREAVVDDILRSLAADGHRVPKQTRLTIKKIWFTIDISDNARRIGLMHNTTFWSSKDLFLATMFFLKLDMRLTHPTAGNGEIGLRKMLLGQRSLSMLAKVLKREEMRTQVDMLRMIVRFNYEPPRHRQMDIMGVPSHEIGKLQYEGWGAKSTKFIQIDELVMREAVKRRLNLQDYYVDMMIYGYINKKTFQDIRTPMPKQEDGIEEDGEDDNSSENEEANSERLRAQHGRKGARRCS</sequence>